<dbReference type="AlphaFoldDB" id="A0A437R203"/>
<protein>
    <submittedName>
        <fullName evidence="2">DUF1302 domain-containing protein</fullName>
    </submittedName>
</protein>
<dbReference type="EMBL" id="SACS01000003">
    <property type="protein sequence ID" value="RVU40836.1"/>
    <property type="molecule type" value="Genomic_DNA"/>
</dbReference>
<evidence type="ECO:0000313" key="3">
    <source>
        <dbReference type="Proteomes" id="UP000283077"/>
    </source>
</evidence>
<dbReference type="Proteomes" id="UP000283077">
    <property type="component" value="Unassembled WGS sequence"/>
</dbReference>
<name>A0A437R203_9GAMM</name>
<reference evidence="2 3" key="1">
    <citation type="submission" date="2019-01" db="EMBL/GenBank/DDBJ databases">
        <authorList>
            <person name="Chen W.-M."/>
        </authorList>
    </citation>
    <scope>NUCLEOTIDE SEQUENCE [LARGE SCALE GENOMIC DNA]</scope>
    <source>
        <strain evidence="2 3">KYPC3</strain>
    </source>
</reference>
<comment type="caution">
    <text evidence="2">The sequence shown here is derived from an EMBL/GenBank/DDBJ whole genome shotgun (WGS) entry which is preliminary data.</text>
</comment>
<keyword evidence="3" id="KW-1185">Reference proteome</keyword>
<dbReference type="Pfam" id="PF06980">
    <property type="entry name" value="DUF1302"/>
    <property type="match status" value="1"/>
</dbReference>
<sequence>MNKRPFAFAKNPLALSVASALLALSATSIQAASFTIGDDVEVVFDSSFSYGASFRTEDRNWDTISKVNHPRFNWTGYNAATNNIYPPSDIWKNPGSYSSNGDAGNLNYDKGDKFSELFKGTHELSITKGDYGLFTRFMYFYDSALMDDKGAYTNPVSGQHVDACADDEARDLACRDVRLLDAYVFANFSLNDGANPLSMRLGNQVLSWGESTLIQHGINITPIDVGIARLPGADLKEAYIPVGMFSASLGITEQLSAEVFYQYEWQNSYLPVPGSYFSTNDFAGKGGYAQNIQLGFAGNPDIDLSTLLAGLNGIGSGVAALSAVLANPNASAAQKQAAQTQLGQLSQAYLAYPTKVTLRPYGDAGEIEPEDGGQYGLKFEYFSPELNDTEFALYYMNYHSRTPVISGIASDFRTAAIQADIGFLAANAGKITKENVSSLKAMSKGLIEYPEDIKLYGFSFNTTLEGTSVAGELAYRQDEPLQIDDVEILYAGMPEQLAIAGIRPDLAGISQIGRFDGKKVQPGQFAQGYILADTTQAQVTVTHLFGPVLNTDNFTLLAEIGGIKIKDMPHEDILRLNGPNTDRSGYPLIGTNGVGGPLIPKTGLHTGLSDGAETNPFPTASAWGYRLVAIANYNNIMAGVNLTQRLVFSHDVNGITPDPLFMFSEDKKSVSYSLAFDYLNQWSAEVSYNAFFDGVGTTNNTEDRDFVSFNIKYSL</sequence>
<keyword evidence="1" id="KW-0732">Signal</keyword>
<accession>A0A437R203</accession>
<dbReference type="RefSeq" id="WP_127697847.1">
    <property type="nucleotide sequence ID" value="NZ_SACS01000003.1"/>
</dbReference>
<feature type="chain" id="PRO_5018966906" evidence="1">
    <location>
        <begin position="32"/>
        <end position="715"/>
    </location>
</feature>
<dbReference type="InterPro" id="IPR010727">
    <property type="entry name" value="DUF1302"/>
</dbReference>
<evidence type="ECO:0000256" key="1">
    <source>
        <dbReference type="SAM" id="SignalP"/>
    </source>
</evidence>
<feature type="signal peptide" evidence="1">
    <location>
        <begin position="1"/>
        <end position="31"/>
    </location>
</feature>
<gene>
    <name evidence="2" type="ORF">EOE67_04460</name>
</gene>
<dbReference type="OrthoDB" id="7000272at2"/>
<proteinExistence type="predicted"/>
<evidence type="ECO:0000313" key="2">
    <source>
        <dbReference type="EMBL" id="RVU40836.1"/>
    </source>
</evidence>
<organism evidence="2 3">
    <name type="scientific">Rheinheimera riviphila</name>
    <dbReference type="NCBI Taxonomy" id="1834037"/>
    <lineage>
        <taxon>Bacteria</taxon>
        <taxon>Pseudomonadati</taxon>
        <taxon>Pseudomonadota</taxon>
        <taxon>Gammaproteobacteria</taxon>
        <taxon>Chromatiales</taxon>
        <taxon>Chromatiaceae</taxon>
        <taxon>Rheinheimera</taxon>
    </lineage>
</organism>